<protein>
    <submittedName>
        <fullName evidence="1">Uncharacterized protein</fullName>
    </submittedName>
</protein>
<accession>A0A2G9TJ70</accession>
<evidence type="ECO:0000313" key="1">
    <source>
        <dbReference type="EMBL" id="PIO57572.1"/>
    </source>
</evidence>
<feature type="non-terminal residue" evidence="1">
    <location>
        <position position="1"/>
    </location>
</feature>
<dbReference type="AlphaFoldDB" id="A0A2G9TJ70"/>
<sequence length="108" mass="11744">VVKTLLASLREKLGLPSSAESVVTAVPLFNGSFIAPILTPINAQPLDDEYLGPLEAAVDSPTYLHNFSSIHMYSYQAWNKFGVSGRAPEFLVHSADPPTESEFYSDSN</sequence>
<proteinExistence type="predicted"/>
<keyword evidence="2" id="KW-1185">Reference proteome</keyword>
<evidence type="ECO:0000313" key="2">
    <source>
        <dbReference type="Proteomes" id="UP000230423"/>
    </source>
</evidence>
<gene>
    <name evidence="1" type="ORF">TELCIR_21013</name>
</gene>
<dbReference type="EMBL" id="KZ364800">
    <property type="protein sequence ID" value="PIO57572.1"/>
    <property type="molecule type" value="Genomic_DNA"/>
</dbReference>
<reference evidence="1 2" key="1">
    <citation type="submission" date="2015-09" db="EMBL/GenBank/DDBJ databases">
        <title>Draft genome of the parasitic nematode Teladorsagia circumcincta isolate WARC Sus (inbred).</title>
        <authorList>
            <person name="Mitreva M."/>
        </authorList>
    </citation>
    <scope>NUCLEOTIDE SEQUENCE [LARGE SCALE GENOMIC DNA]</scope>
    <source>
        <strain evidence="1 2">S</strain>
    </source>
</reference>
<dbReference type="OrthoDB" id="5954868at2759"/>
<feature type="non-terminal residue" evidence="1">
    <location>
        <position position="108"/>
    </location>
</feature>
<name>A0A2G9TJ70_TELCI</name>
<dbReference type="Proteomes" id="UP000230423">
    <property type="component" value="Unassembled WGS sequence"/>
</dbReference>
<organism evidence="1 2">
    <name type="scientific">Teladorsagia circumcincta</name>
    <name type="common">Brown stomach worm</name>
    <name type="synonym">Ostertagia circumcincta</name>
    <dbReference type="NCBI Taxonomy" id="45464"/>
    <lineage>
        <taxon>Eukaryota</taxon>
        <taxon>Metazoa</taxon>
        <taxon>Ecdysozoa</taxon>
        <taxon>Nematoda</taxon>
        <taxon>Chromadorea</taxon>
        <taxon>Rhabditida</taxon>
        <taxon>Rhabditina</taxon>
        <taxon>Rhabditomorpha</taxon>
        <taxon>Strongyloidea</taxon>
        <taxon>Trichostrongylidae</taxon>
        <taxon>Teladorsagia</taxon>
    </lineage>
</organism>